<dbReference type="PROSITE" id="PS51131">
    <property type="entry name" value="ZN_HOOK"/>
    <property type="match status" value="1"/>
</dbReference>
<feature type="non-terminal residue" evidence="8">
    <location>
        <position position="1"/>
    </location>
</feature>
<dbReference type="Gene3D" id="1.10.287.510">
    <property type="entry name" value="Helix hairpin bin"/>
    <property type="match status" value="1"/>
</dbReference>
<dbReference type="EMBL" id="LAZR01063838">
    <property type="protein sequence ID" value="KKK58713.1"/>
    <property type="molecule type" value="Genomic_DNA"/>
</dbReference>
<evidence type="ECO:0000256" key="6">
    <source>
        <dbReference type="SAM" id="Coils"/>
    </source>
</evidence>
<dbReference type="PANTHER" id="PTHR32114">
    <property type="entry name" value="ABC TRANSPORTER ABCH.3"/>
    <property type="match status" value="1"/>
</dbReference>
<protein>
    <recommendedName>
        <fullName evidence="7">Zinc-hook domain-containing protein</fullName>
    </recommendedName>
</protein>
<accession>A0A0F8WPX5</accession>
<dbReference type="PANTHER" id="PTHR32114:SF2">
    <property type="entry name" value="ABC TRANSPORTER ABCH.3"/>
    <property type="match status" value="1"/>
</dbReference>
<feature type="domain" description="Zinc-hook" evidence="7">
    <location>
        <begin position="245"/>
        <end position="345"/>
    </location>
</feature>
<reference evidence="8" key="1">
    <citation type="journal article" date="2015" name="Nature">
        <title>Complex archaea that bridge the gap between prokaryotes and eukaryotes.</title>
        <authorList>
            <person name="Spang A."/>
            <person name="Saw J.H."/>
            <person name="Jorgensen S.L."/>
            <person name="Zaremba-Niedzwiedzka K."/>
            <person name="Martijn J."/>
            <person name="Lind A.E."/>
            <person name="van Eijk R."/>
            <person name="Schleper C."/>
            <person name="Guy L."/>
            <person name="Ettema T.J."/>
        </authorList>
    </citation>
    <scope>NUCLEOTIDE SEQUENCE</scope>
</reference>
<organism evidence="8">
    <name type="scientific">marine sediment metagenome</name>
    <dbReference type="NCBI Taxonomy" id="412755"/>
    <lineage>
        <taxon>unclassified sequences</taxon>
        <taxon>metagenomes</taxon>
        <taxon>ecological metagenomes</taxon>
    </lineage>
</organism>
<dbReference type="InterPro" id="IPR013134">
    <property type="entry name" value="Zn_hook_RAD50"/>
</dbReference>
<sequence length="357" mass="41691">ILRRGENKASVELSFLLDEDRYVIKRGLSKNKKGVVSQTKGSLIVNDNETSYAATDLRRKILEAFNYSVTRYERAQRIDLFRYTVYTPQESVKEILEADPDKRFEILKDVFGIEKYEVAIRNIKVVSHQLRHDITKITGKLSKYEGIEDKIPEKENELQAQESKISGMEKESELKQNEISLIQKDLDEVKSKKENVSKKIIELESREKLFKEYTELREQLNKDLETAKNNIKLNEEEVKKIVLVKLSTKLTEEQIREQISDARKQTSEKEKKKAVIEQKIEDINELLAEGKCSLCGQEIHEEKRFKSELEDALDKVDSFSKEIKILIEEIEKLENDLKNLQEYSANKGKIELYEKLV</sequence>
<evidence type="ECO:0000256" key="3">
    <source>
        <dbReference type="ARBA" id="ARBA00022833"/>
    </source>
</evidence>
<comment type="caution">
    <text evidence="8">The sequence shown here is derived from an EMBL/GenBank/DDBJ whole genome shotgun (WGS) entry which is preliminary data.</text>
</comment>
<feature type="coiled-coil region" evidence="6">
    <location>
        <begin position="144"/>
        <end position="343"/>
    </location>
</feature>
<name>A0A0F8WPX5_9ZZZZ</name>
<evidence type="ECO:0000256" key="2">
    <source>
        <dbReference type="ARBA" id="ARBA00022741"/>
    </source>
</evidence>
<proteinExistence type="predicted"/>
<evidence type="ECO:0000256" key="4">
    <source>
        <dbReference type="ARBA" id="ARBA00022840"/>
    </source>
</evidence>
<keyword evidence="3" id="KW-0862">Zinc</keyword>
<gene>
    <name evidence="8" type="ORF">LCGC14_3041650</name>
</gene>
<dbReference type="AlphaFoldDB" id="A0A0F8WPX5"/>
<evidence type="ECO:0000313" key="8">
    <source>
        <dbReference type="EMBL" id="KKK58713.1"/>
    </source>
</evidence>
<dbReference type="SUPFAM" id="SSF52540">
    <property type="entry name" value="P-loop containing nucleoside triphosphate hydrolases"/>
    <property type="match status" value="1"/>
</dbReference>
<dbReference type="GO" id="GO:0005524">
    <property type="term" value="F:ATP binding"/>
    <property type="evidence" value="ECO:0007669"/>
    <property type="project" value="UniProtKB-KW"/>
</dbReference>
<feature type="non-terminal residue" evidence="8">
    <location>
        <position position="357"/>
    </location>
</feature>
<keyword evidence="5 6" id="KW-0175">Coiled coil</keyword>
<dbReference type="SUPFAM" id="SSF75712">
    <property type="entry name" value="Rad50 coiled-coil Zn hook"/>
    <property type="match status" value="1"/>
</dbReference>
<dbReference type="Gene3D" id="3.40.50.300">
    <property type="entry name" value="P-loop containing nucleotide triphosphate hydrolases"/>
    <property type="match status" value="1"/>
</dbReference>
<dbReference type="GO" id="GO:0046872">
    <property type="term" value="F:metal ion binding"/>
    <property type="evidence" value="ECO:0007669"/>
    <property type="project" value="UniProtKB-KW"/>
</dbReference>
<evidence type="ECO:0000256" key="1">
    <source>
        <dbReference type="ARBA" id="ARBA00022723"/>
    </source>
</evidence>
<evidence type="ECO:0000256" key="5">
    <source>
        <dbReference type="ARBA" id="ARBA00023054"/>
    </source>
</evidence>
<evidence type="ECO:0000259" key="7">
    <source>
        <dbReference type="PROSITE" id="PS51131"/>
    </source>
</evidence>
<dbReference type="InterPro" id="IPR027417">
    <property type="entry name" value="P-loop_NTPase"/>
</dbReference>
<keyword evidence="1" id="KW-0479">Metal-binding</keyword>
<keyword evidence="4" id="KW-0067">ATP-binding</keyword>
<keyword evidence="2" id="KW-0547">Nucleotide-binding</keyword>